<dbReference type="Pfam" id="PF25209">
    <property type="entry name" value="Phage_capsid_4"/>
    <property type="match status" value="1"/>
</dbReference>
<evidence type="ECO:0000313" key="1">
    <source>
        <dbReference type="EMBL" id="DAD95088.1"/>
    </source>
</evidence>
<name>A0A8S5NLH6_9CAUD</name>
<organism evidence="1">
    <name type="scientific">Podoviridae sp. ctmPp58</name>
    <dbReference type="NCBI Taxonomy" id="2826575"/>
    <lineage>
        <taxon>Viruses</taxon>
        <taxon>Duplodnaviria</taxon>
        <taxon>Heunggongvirae</taxon>
        <taxon>Uroviricota</taxon>
        <taxon>Caudoviricetes</taxon>
    </lineage>
</organism>
<dbReference type="EMBL" id="BK015190">
    <property type="protein sequence ID" value="DAD95088.1"/>
    <property type="molecule type" value="Genomic_DNA"/>
</dbReference>
<accession>A0A8S5NLH6</accession>
<reference evidence="1" key="1">
    <citation type="journal article" date="2021" name="Proc. Natl. Acad. Sci. U.S.A.">
        <title>A Catalog of Tens of Thousands of Viruses from Human Metagenomes Reveals Hidden Associations with Chronic Diseases.</title>
        <authorList>
            <person name="Tisza M.J."/>
            <person name="Buck C.B."/>
        </authorList>
    </citation>
    <scope>NUCLEOTIDE SEQUENCE</scope>
    <source>
        <strain evidence="1">CtmPp58</strain>
    </source>
</reference>
<sequence>MATTTQTYGNLTAEQKTFYDRTLLSRLLPNLTFLKYGQKRPMPKNEGDTINFRRFNSLDVPAASLTEGVTPDGDNLSITAVTATVAQEGNWVRLSDKISMVGIDPVLTESAALMGENAAKTLETRCANVIFKGTSQQFAGGAASAAAIAAGKVVNSEEIKKAVRTLRNNNAEPLEGGYFVGFCDPDVAYDLQNDSLWQDISKYNGAENIMKGEIGRIHGVRFILTTMCPTDATTATAGTLHKTLIVGKDAYGVVDVNGSSKPEIIIKPTGSAGTEDPLNQRASVGWKAMAVTVRLQELAMVCIQSMASA</sequence>
<dbReference type="NCBIfam" id="TIGR04387">
    <property type="entry name" value="capsid_maj_N4"/>
    <property type="match status" value="1"/>
</dbReference>
<protein>
    <submittedName>
        <fullName evidence="1">Major capsid protein</fullName>
    </submittedName>
</protein>
<proteinExistence type="predicted"/>